<dbReference type="PANTHER" id="PTHR41791:SF1">
    <property type="entry name" value="SSL7039 PROTEIN"/>
    <property type="match status" value="1"/>
</dbReference>
<reference evidence="1 2" key="1">
    <citation type="submission" date="2017-03" db="EMBL/GenBank/DDBJ databases">
        <authorList>
            <person name="Afonso C.L."/>
            <person name="Miller P.J."/>
            <person name="Scott M.A."/>
            <person name="Spackman E."/>
            <person name="Goraichik I."/>
            <person name="Dimitrov K.M."/>
            <person name="Suarez D.L."/>
            <person name="Swayne D.E."/>
        </authorList>
    </citation>
    <scope>NUCLEOTIDE SEQUENCE [LARGE SCALE GENOMIC DNA]</scope>
    <source>
        <strain evidence="1">PRJEB14757</strain>
    </source>
</reference>
<sequence length="108" mass="12568">MKKIVHYITSDGKSIFQGWFRTLRDRRAKINITKRLTQAKKGSFGDTKSIGDGVHEMRINYGPGYRVYYANDLETIIVLLCGGDKSTQDEDIKTAKKYWAEYKQEKKR</sequence>
<dbReference type="Proteomes" id="UP000191931">
    <property type="component" value="Unassembled WGS sequence"/>
</dbReference>
<protein>
    <recommendedName>
        <fullName evidence="3">Addiction module killer protein</fullName>
    </recommendedName>
</protein>
<dbReference type="InterPro" id="IPR009241">
    <property type="entry name" value="HigB-like"/>
</dbReference>
<evidence type="ECO:0008006" key="3">
    <source>
        <dbReference type="Google" id="ProtNLM"/>
    </source>
</evidence>
<proteinExistence type="predicted"/>
<dbReference type="RefSeq" id="WP_080797955.1">
    <property type="nucleotide sequence ID" value="NZ_LT828540.1"/>
</dbReference>
<dbReference type="STRING" id="1246637.MTBBW1_60033"/>
<name>A0A1W1HI78_9BACT</name>
<evidence type="ECO:0000313" key="2">
    <source>
        <dbReference type="Proteomes" id="UP000191931"/>
    </source>
</evidence>
<dbReference type="PANTHER" id="PTHR41791">
    <property type="entry name" value="SSL7039 PROTEIN"/>
    <property type="match status" value="1"/>
</dbReference>
<dbReference type="Pfam" id="PF05973">
    <property type="entry name" value="Gp49"/>
    <property type="match status" value="1"/>
</dbReference>
<evidence type="ECO:0000313" key="1">
    <source>
        <dbReference type="EMBL" id="SLM32133.1"/>
    </source>
</evidence>
<accession>A0A1W1HI78</accession>
<dbReference type="EMBL" id="FWEV01000303">
    <property type="protein sequence ID" value="SLM32133.1"/>
    <property type="molecule type" value="Genomic_DNA"/>
</dbReference>
<dbReference type="NCBIfam" id="TIGR02683">
    <property type="entry name" value="upstrm_HI1419"/>
    <property type="match status" value="1"/>
</dbReference>
<organism evidence="1 2">
    <name type="scientific">Desulfamplus magnetovallimortis</name>
    <dbReference type="NCBI Taxonomy" id="1246637"/>
    <lineage>
        <taxon>Bacteria</taxon>
        <taxon>Pseudomonadati</taxon>
        <taxon>Thermodesulfobacteriota</taxon>
        <taxon>Desulfobacteria</taxon>
        <taxon>Desulfobacterales</taxon>
        <taxon>Desulfobacteraceae</taxon>
        <taxon>Desulfamplus</taxon>
    </lineage>
</organism>
<dbReference type="InterPro" id="IPR014056">
    <property type="entry name" value="TypeIITA-like_toxin_pred"/>
</dbReference>
<dbReference type="AlphaFoldDB" id="A0A1W1HI78"/>
<dbReference type="OrthoDB" id="9800258at2"/>
<dbReference type="PIRSF" id="PIRSF028744">
    <property type="entry name" value="Addict_mod_HI1419"/>
    <property type="match status" value="1"/>
</dbReference>
<keyword evidence="2" id="KW-1185">Reference proteome</keyword>
<gene>
    <name evidence="1" type="ORF">MTBBW1_60033</name>
</gene>